<evidence type="ECO:0008006" key="12">
    <source>
        <dbReference type="Google" id="ProtNLM"/>
    </source>
</evidence>
<dbReference type="GO" id="GO:0020037">
    <property type="term" value="F:heme binding"/>
    <property type="evidence" value="ECO:0007669"/>
    <property type="project" value="InterPro"/>
</dbReference>
<gene>
    <name evidence="10" type="primary">20354648</name>
    <name evidence="9" type="ORF">GGTG_14190</name>
</gene>
<dbReference type="Proteomes" id="UP000006039">
    <property type="component" value="Unassembled WGS sequence"/>
</dbReference>
<dbReference type="PANTHER" id="PTHR46300">
    <property type="entry name" value="P450, PUTATIVE (EUROFUNG)-RELATED-RELATED"/>
    <property type="match status" value="1"/>
</dbReference>
<dbReference type="CDD" id="cd11065">
    <property type="entry name" value="CYP64-like"/>
    <property type="match status" value="1"/>
</dbReference>
<dbReference type="HOGENOM" id="CLU_001570_2_3_1"/>
<accession>J3PKW8</accession>
<evidence type="ECO:0000256" key="7">
    <source>
        <dbReference type="ARBA" id="ARBA00023033"/>
    </source>
</evidence>
<organism evidence="9">
    <name type="scientific">Gaeumannomyces tritici (strain R3-111a-1)</name>
    <name type="common">Wheat and barley take-all root rot fungus</name>
    <name type="synonym">Gaeumannomyces graminis var. tritici</name>
    <dbReference type="NCBI Taxonomy" id="644352"/>
    <lineage>
        <taxon>Eukaryota</taxon>
        <taxon>Fungi</taxon>
        <taxon>Dikarya</taxon>
        <taxon>Ascomycota</taxon>
        <taxon>Pezizomycotina</taxon>
        <taxon>Sordariomycetes</taxon>
        <taxon>Sordariomycetidae</taxon>
        <taxon>Magnaporthales</taxon>
        <taxon>Magnaporthaceae</taxon>
        <taxon>Gaeumannomyces</taxon>
    </lineage>
</organism>
<reference evidence="9" key="3">
    <citation type="submission" date="2010-09" db="EMBL/GenBank/DDBJ databases">
        <title>Annotation of Gaeumannomyces graminis var. tritici R3-111a-1.</title>
        <authorList>
            <consortium name="The Broad Institute Genome Sequencing Platform"/>
            <person name="Ma L.-J."/>
            <person name="Dead R."/>
            <person name="Young S.K."/>
            <person name="Zeng Q."/>
            <person name="Gargeya S."/>
            <person name="Fitzgerald M."/>
            <person name="Haas B."/>
            <person name="Abouelleil A."/>
            <person name="Alvarado L."/>
            <person name="Arachchi H.M."/>
            <person name="Berlin A."/>
            <person name="Brown A."/>
            <person name="Chapman S.B."/>
            <person name="Chen Z."/>
            <person name="Dunbar C."/>
            <person name="Freedman E."/>
            <person name="Gearin G."/>
            <person name="Gellesch M."/>
            <person name="Goldberg J."/>
            <person name="Griggs A."/>
            <person name="Gujja S."/>
            <person name="Heiman D."/>
            <person name="Howarth C."/>
            <person name="Larson L."/>
            <person name="Lui A."/>
            <person name="MacDonald P.J.P."/>
            <person name="Mehta T."/>
            <person name="Montmayeur A."/>
            <person name="Murphy C."/>
            <person name="Neiman D."/>
            <person name="Pearson M."/>
            <person name="Priest M."/>
            <person name="Roberts A."/>
            <person name="Saif S."/>
            <person name="Shea T."/>
            <person name="Shenoy N."/>
            <person name="Sisk P."/>
            <person name="Stolte C."/>
            <person name="Sykes S."/>
            <person name="Yandava C."/>
            <person name="Wortman J."/>
            <person name="Nusbaum C."/>
            <person name="Birren B."/>
        </authorList>
    </citation>
    <scope>NUCLEOTIDE SEQUENCE</scope>
    <source>
        <strain evidence="9">R3-111a-1</strain>
    </source>
</reference>
<dbReference type="eggNOG" id="KOG0156">
    <property type="taxonomic scope" value="Eukaryota"/>
</dbReference>
<dbReference type="SUPFAM" id="SSF48264">
    <property type="entry name" value="Cytochrome P450"/>
    <property type="match status" value="1"/>
</dbReference>
<dbReference type="EMBL" id="GL385563">
    <property type="protein sequence ID" value="EJT68232.1"/>
    <property type="molecule type" value="Genomic_DNA"/>
</dbReference>
<evidence type="ECO:0000256" key="3">
    <source>
        <dbReference type="ARBA" id="ARBA00022617"/>
    </source>
</evidence>
<dbReference type="OrthoDB" id="2789670at2759"/>
<dbReference type="Gene3D" id="1.10.630.10">
    <property type="entry name" value="Cytochrome P450"/>
    <property type="match status" value="1"/>
</dbReference>
<dbReference type="EnsemblFungi" id="EJT68232">
    <property type="protein sequence ID" value="EJT68232"/>
    <property type="gene ID" value="GGTG_14190"/>
</dbReference>
<keyword evidence="4 8" id="KW-0479">Metal-binding</keyword>
<evidence type="ECO:0000313" key="9">
    <source>
        <dbReference type="EMBL" id="EJT68232.1"/>
    </source>
</evidence>
<reference evidence="11" key="1">
    <citation type="submission" date="2010-07" db="EMBL/GenBank/DDBJ databases">
        <title>The genome sequence of Gaeumannomyces graminis var. tritici strain R3-111a-1.</title>
        <authorList>
            <consortium name="The Broad Institute Genome Sequencing Platform"/>
            <person name="Ma L.-J."/>
            <person name="Dead R."/>
            <person name="Young S."/>
            <person name="Zeng Q."/>
            <person name="Koehrsen M."/>
            <person name="Alvarado L."/>
            <person name="Berlin A."/>
            <person name="Chapman S.B."/>
            <person name="Chen Z."/>
            <person name="Freedman E."/>
            <person name="Gellesch M."/>
            <person name="Goldberg J."/>
            <person name="Griggs A."/>
            <person name="Gujja S."/>
            <person name="Heilman E.R."/>
            <person name="Heiman D."/>
            <person name="Hepburn T."/>
            <person name="Howarth C."/>
            <person name="Jen D."/>
            <person name="Larson L."/>
            <person name="Mehta T."/>
            <person name="Neiman D."/>
            <person name="Pearson M."/>
            <person name="Roberts A."/>
            <person name="Saif S."/>
            <person name="Shea T."/>
            <person name="Shenoy N."/>
            <person name="Sisk P."/>
            <person name="Stolte C."/>
            <person name="Sykes S."/>
            <person name="Walk T."/>
            <person name="White J."/>
            <person name="Yandava C."/>
            <person name="Haas B."/>
            <person name="Nusbaum C."/>
            <person name="Birren B."/>
        </authorList>
    </citation>
    <scope>NUCLEOTIDE SEQUENCE [LARGE SCALE GENOMIC DNA]</scope>
    <source>
        <strain evidence="11">R3-111a-1</strain>
    </source>
</reference>
<dbReference type="STRING" id="644352.J3PKW8"/>
<dbReference type="GeneID" id="20354648"/>
<comment type="similarity">
    <text evidence="2">Belongs to the cytochrome P450 family.</text>
</comment>
<dbReference type="RefSeq" id="XP_009230381.1">
    <property type="nucleotide sequence ID" value="XM_009232117.1"/>
</dbReference>
<keyword evidence="11" id="KW-1185">Reference proteome</keyword>
<comment type="cofactor">
    <cofactor evidence="1 8">
        <name>heme</name>
        <dbReference type="ChEBI" id="CHEBI:30413"/>
    </cofactor>
</comment>
<dbReference type="InterPro" id="IPR002401">
    <property type="entry name" value="Cyt_P450_E_grp-I"/>
</dbReference>
<dbReference type="InterPro" id="IPR001128">
    <property type="entry name" value="Cyt_P450"/>
</dbReference>
<evidence type="ECO:0000256" key="1">
    <source>
        <dbReference type="ARBA" id="ARBA00001971"/>
    </source>
</evidence>
<evidence type="ECO:0000256" key="8">
    <source>
        <dbReference type="PIRSR" id="PIRSR602401-1"/>
    </source>
</evidence>
<evidence type="ECO:0000313" key="11">
    <source>
        <dbReference type="Proteomes" id="UP000006039"/>
    </source>
</evidence>
<keyword evidence="7" id="KW-0503">Monooxygenase</keyword>
<keyword evidence="6 8" id="KW-0408">Iron</keyword>
<dbReference type="InterPro" id="IPR050364">
    <property type="entry name" value="Cytochrome_P450_fung"/>
</dbReference>
<dbReference type="GO" id="GO:0016705">
    <property type="term" value="F:oxidoreductase activity, acting on paired donors, with incorporation or reduction of molecular oxygen"/>
    <property type="evidence" value="ECO:0007669"/>
    <property type="project" value="InterPro"/>
</dbReference>
<dbReference type="InterPro" id="IPR036396">
    <property type="entry name" value="Cyt_P450_sf"/>
</dbReference>
<keyword evidence="3 8" id="KW-0349">Heme</keyword>
<dbReference type="AlphaFoldDB" id="J3PKW8"/>
<reference evidence="10" key="5">
    <citation type="submission" date="2018-04" db="UniProtKB">
        <authorList>
            <consortium name="EnsemblFungi"/>
        </authorList>
    </citation>
    <scope>IDENTIFICATION</scope>
    <source>
        <strain evidence="10">R3-111a-1</strain>
    </source>
</reference>
<dbReference type="GO" id="GO:0004497">
    <property type="term" value="F:monooxygenase activity"/>
    <property type="evidence" value="ECO:0007669"/>
    <property type="project" value="UniProtKB-KW"/>
</dbReference>
<dbReference type="PRINTS" id="PR00463">
    <property type="entry name" value="EP450I"/>
</dbReference>
<dbReference type="PANTHER" id="PTHR46300:SF7">
    <property type="entry name" value="P450, PUTATIVE (EUROFUNG)-RELATED"/>
    <property type="match status" value="1"/>
</dbReference>
<protein>
    <recommendedName>
        <fullName evidence="12">O-methylsterigmatocystin oxidoreductase</fullName>
    </recommendedName>
</protein>
<evidence type="ECO:0000256" key="4">
    <source>
        <dbReference type="ARBA" id="ARBA00022723"/>
    </source>
</evidence>
<dbReference type="GO" id="GO:0005506">
    <property type="term" value="F:iron ion binding"/>
    <property type="evidence" value="ECO:0007669"/>
    <property type="project" value="InterPro"/>
</dbReference>
<reference evidence="9" key="2">
    <citation type="submission" date="2010-07" db="EMBL/GenBank/DDBJ databases">
        <authorList>
            <consortium name="The Broad Institute Genome Sequencing Platform"/>
            <consortium name="Broad Institute Genome Sequencing Center for Infectious Disease"/>
            <person name="Ma L.-J."/>
            <person name="Dead R."/>
            <person name="Young S."/>
            <person name="Zeng Q."/>
            <person name="Koehrsen M."/>
            <person name="Alvarado L."/>
            <person name="Berlin A."/>
            <person name="Chapman S.B."/>
            <person name="Chen Z."/>
            <person name="Freedman E."/>
            <person name="Gellesch M."/>
            <person name="Goldberg J."/>
            <person name="Griggs A."/>
            <person name="Gujja S."/>
            <person name="Heilman E.R."/>
            <person name="Heiman D."/>
            <person name="Hepburn T."/>
            <person name="Howarth C."/>
            <person name="Jen D."/>
            <person name="Larson L."/>
            <person name="Mehta T."/>
            <person name="Neiman D."/>
            <person name="Pearson M."/>
            <person name="Roberts A."/>
            <person name="Saif S."/>
            <person name="Shea T."/>
            <person name="Shenoy N."/>
            <person name="Sisk P."/>
            <person name="Stolte C."/>
            <person name="Sykes S."/>
            <person name="Walk T."/>
            <person name="White J."/>
            <person name="Yandava C."/>
            <person name="Haas B."/>
            <person name="Nusbaum C."/>
            <person name="Birren B."/>
        </authorList>
    </citation>
    <scope>NUCLEOTIDE SEQUENCE</scope>
    <source>
        <strain evidence="9">R3-111a-1</strain>
    </source>
</reference>
<evidence type="ECO:0000256" key="6">
    <source>
        <dbReference type="ARBA" id="ARBA00023004"/>
    </source>
</evidence>
<evidence type="ECO:0000256" key="5">
    <source>
        <dbReference type="ARBA" id="ARBA00023002"/>
    </source>
</evidence>
<sequence>MLLAVLPFQIWALVAIPVTAYAAYRWVVSMAWDLRPTLPLPPGPKPVPLLGNISDMPKLGVIEYTHWLSHKDKYGPISSVTIMGHTLVIIHDPEVALDLLERKGAASKTSGRPIMPFAQDLVGYENSVVFGRYNAAFRQKRALLHGAIGTAASAVHYHKAQEVEVSRQLERILNDPQNLLRHYQKTASVTTLKSTYGYTVNPTGPDPVLNNALQAMAEFAEVGKPFSWAVDFMSFLKHIPDWFPGASFKKKAKAYRETLNNMAHLPYRFVQHQLAYGIDSNCMMSLLIQRSEVKGTDGKIAPEDENLIVWAAASLFGAAVDTTSISLAAFTLAMLKYPDVQRKAQAEIDRVIRRGRFPTSADRERLPYVDAIVKETLRWWSIFPMGMPHRADEEIEYRGLRIPDGATIMPAVWWFMHDPTVYPDPARFDPERFADPARDEPDPTKGGVYGYGRRICPGRHFANNLLFLNMAQILAAFNITRLAAGKGRKSDGVDGFHPTPGPIMYTNNFKFHIFPRSPEYEELIKRVAREHPVQPGGDSAIIETIA</sequence>
<dbReference type="VEuPathDB" id="FungiDB:GGTG_14190"/>
<dbReference type="Pfam" id="PF00067">
    <property type="entry name" value="p450"/>
    <property type="match status" value="1"/>
</dbReference>
<proteinExistence type="inferred from homology"/>
<evidence type="ECO:0000313" key="10">
    <source>
        <dbReference type="EnsemblFungi" id="EJT68232"/>
    </source>
</evidence>
<feature type="binding site" description="axial binding residue" evidence="8">
    <location>
        <position position="456"/>
    </location>
    <ligand>
        <name>heme</name>
        <dbReference type="ChEBI" id="CHEBI:30413"/>
    </ligand>
    <ligandPart>
        <name>Fe</name>
        <dbReference type="ChEBI" id="CHEBI:18248"/>
    </ligandPart>
</feature>
<keyword evidence="5" id="KW-0560">Oxidoreductase</keyword>
<evidence type="ECO:0000256" key="2">
    <source>
        <dbReference type="ARBA" id="ARBA00010617"/>
    </source>
</evidence>
<name>J3PKW8_GAET3</name>
<reference evidence="10" key="4">
    <citation type="journal article" date="2015" name="G3 (Bethesda)">
        <title>Genome sequences of three phytopathogenic species of the Magnaporthaceae family of fungi.</title>
        <authorList>
            <person name="Okagaki L.H."/>
            <person name="Nunes C.C."/>
            <person name="Sailsbery J."/>
            <person name="Clay B."/>
            <person name="Brown D."/>
            <person name="John T."/>
            <person name="Oh Y."/>
            <person name="Young N."/>
            <person name="Fitzgerald M."/>
            <person name="Haas B.J."/>
            <person name="Zeng Q."/>
            <person name="Young S."/>
            <person name="Adiconis X."/>
            <person name="Fan L."/>
            <person name="Levin J.Z."/>
            <person name="Mitchell T.K."/>
            <person name="Okubara P.A."/>
            <person name="Farman M.L."/>
            <person name="Kohn L.M."/>
            <person name="Birren B."/>
            <person name="Ma L.-J."/>
            <person name="Dean R.A."/>
        </authorList>
    </citation>
    <scope>NUCLEOTIDE SEQUENCE</scope>
    <source>
        <strain evidence="10">R3-111a-1</strain>
    </source>
</reference>